<evidence type="ECO:0008006" key="12">
    <source>
        <dbReference type="Google" id="ProtNLM"/>
    </source>
</evidence>
<feature type="transmembrane region" description="Helical" evidence="9">
    <location>
        <begin position="362"/>
        <end position="381"/>
    </location>
</feature>
<keyword evidence="6 9" id="KW-0812">Transmembrane</keyword>
<evidence type="ECO:0000256" key="1">
    <source>
        <dbReference type="ARBA" id="ARBA00004141"/>
    </source>
</evidence>
<keyword evidence="7 9" id="KW-1133">Transmembrane helix</keyword>
<evidence type="ECO:0000256" key="5">
    <source>
        <dbReference type="ARBA" id="ARBA00022679"/>
    </source>
</evidence>
<protein>
    <recommendedName>
        <fullName evidence="12">Ceramide glucosyltransferase</fullName>
    </recommendedName>
</protein>
<dbReference type="PANTHER" id="PTHR12726">
    <property type="entry name" value="CERAMIDE GLUCOSYLTRANSFERASE"/>
    <property type="match status" value="1"/>
</dbReference>
<evidence type="ECO:0000256" key="6">
    <source>
        <dbReference type="ARBA" id="ARBA00022692"/>
    </source>
</evidence>
<comment type="subcellular location">
    <subcellularLocation>
        <location evidence="1">Membrane</location>
        <topology evidence="1">Multi-pass membrane protein</topology>
    </subcellularLocation>
</comment>
<dbReference type="GO" id="GO:0008120">
    <property type="term" value="F:ceramide glucosyltransferase activity"/>
    <property type="evidence" value="ECO:0007669"/>
    <property type="project" value="TreeGrafter"/>
</dbReference>
<dbReference type="InterPro" id="IPR025993">
    <property type="entry name" value="Ceramide_glucosylTrfase"/>
</dbReference>
<dbReference type="SUPFAM" id="SSF53448">
    <property type="entry name" value="Nucleotide-diphospho-sugar transferases"/>
    <property type="match status" value="1"/>
</dbReference>
<dbReference type="EMBL" id="BHYL01000096">
    <property type="protein sequence ID" value="GCD19784.1"/>
    <property type="molecule type" value="Genomic_DNA"/>
</dbReference>
<keyword evidence="4" id="KW-0328">Glycosyltransferase</keyword>
<evidence type="ECO:0000313" key="11">
    <source>
        <dbReference type="Proteomes" id="UP000288246"/>
    </source>
</evidence>
<keyword evidence="8 9" id="KW-0472">Membrane</keyword>
<feature type="transmembrane region" description="Helical" evidence="9">
    <location>
        <begin position="299"/>
        <end position="317"/>
    </location>
</feature>
<evidence type="ECO:0000256" key="8">
    <source>
        <dbReference type="ARBA" id="ARBA00023136"/>
    </source>
</evidence>
<feature type="transmembrane region" description="Helical" evidence="9">
    <location>
        <begin position="337"/>
        <end position="356"/>
    </location>
</feature>
<evidence type="ECO:0000256" key="9">
    <source>
        <dbReference type="SAM" id="Phobius"/>
    </source>
</evidence>
<dbReference type="InterPro" id="IPR029044">
    <property type="entry name" value="Nucleotide-diphossugar_trans"/>
</dbReference>
<dbReference type="Pfam" id="PF13506">
    <property type="entry name" value="Glyco_transf_21"/>
    <property type="match status" value="1"/>
</dbReference>
<accession>A0A401UYT9</accession>
<evidence type="ECO:0000256" key="3">
    <source>
        <dbReference type="ARBA" id="ARBA00004991"/>
    </source>
</evidence>
<comment type="pathway">
    <text evidence="2">Lipid metabolism; sphingolipid metabolism.</text>
</comment>
<name>A0A401UYT9_9CELL</name>
<evidence type="ECO:0000256" key="4">
    <source>
        <dbReference type="ARBA" id="ARBA00022676"/>
    </source>
</evidence>
<dbReference type="RefSeq" id="WP_124342316.1">
    <property type="nucleotide sequence ID" value="NZ_BHYL01000096.1"/>
</dbReference>
<evidence type="ECO:0000256" key="2">
    <source>
        <dbReference type="ARBA" id="ARBA00004760"/>
    </source>
</evidence>
<proteinExistence type="predicted"/>
<comment type="pathway">
    <text evidence="3">Sphingolipid metabolism.</text>
</comment>
<dbReference type="GO" id="GO:0006679">
    <property type="term" value="P:glucosylceramide biosynthetic process"/>
    <property type="evidence" value="ECO:0007669"/>
    <property type="project" value="TreeGrafter"/>
</dbReference>
<keyword evidence="5" id="KW-0808">Transferase</keyword>
<organism evidence="10 11">
    <name type="scientific">Cellulomonas algicola</name>
    <dbReference type="NCBI Taxonomy" id="2071633"/>
    <lineage>
        <taxon>Bacteria</taxon>
        <taxon>Bacillati</taxon>
        <taxon>Actinomycetota</taxon>
        <taxon>Actinomycetes</taxon>
        <taxon>Micrococcales</taxon>
        <taxon>Cellulomonadaceae</taxon>
        <taxon>Cellulomonas</taxon>
    </lineage>
</organism>
<dbReference type="Gene3D" id="3.90.550.10">
    <property type="entry name" value="Spore Coat Polysaccharide Biosynthesis Protein SpsA, Chain A"/>
    <property type="match status" value="1"/>
</dbReference>
<evidence type="ECO:0000313" key="10">
    <source>
        <dbReference type="EMBL" id="GCD19784.1"/>
    </source>
</evidence>
<evidence type="ECO:0000256" key="7">
    <source>
        <dbReference type="ARBA" id="ARBA00022989"/>
    </source>
</evidence>
<dbReference type="GO" id="GO:0016020">
    <property type="term" value="C:membrane"/>
    <property type="evidence" value="ECO:0007669"/>
    <property type="project" value="UniProtKB-SubCell"/>
</dbReference>
<dbReference type="OrthoDB" id="3766716at2"/>
<keyword evidence="11" id="KW-1185">Reference proteome</keyword>
<dbReference type="AlphaFoldDB" id="A0A401UYT9"/>
<reference evidence="10 11" key="1">
    <citation type="submission" date="2018-11" db="EMBL/GenBank/DDBJ databases">
        <title>Draft genome sequence of Cellulomonas takizawaensis strain TKZ-21.</title>
        <authorList>
            <person name="Yamamura H."/>
            <person name="Hayashi T."/>
            <person name="Hamada M."/>
            <person name="Serisawa Y."/>
            <person name="Matsuyama K."/>
            <person name="Nakagawa Y."/>
            <person name="Otoguro M."/>
            <person name="Yanagida F."/>
            <person name="Hayakawa M."/>
        </authorList>
    </citation>
    <scope>NUCLEOTIDE SEQUENCE [LARGE SCALE GENOMIC DNA]</scope>
    <source>
        <strain evidence="10 11">TKZ-21</strain>
    </source>
</reference>
<dbReference type="Proteomes" id="UP000288246">
    <property type="component" value="Unassembled WGS sequence"/>
</dbReference>
<gene>
    <name evidence="10" type="ORF">CTKZ_13460</name>
</gene>
<sequence length="459" mass="46101">MGEAALAVAALLVVLTAVRGNLAAAAIASPARVAPGQDLADVTVLVAVRSGDPLLPDVLASSVRTLAPARVLLLVDHDDTAGRAAATAAAAQATDPDAAVPVDAAPAQATAHEAAVLIDAAEVPAAATAAARRAPAPEVVDEVGAVRGGGARRPHVEVVVCPPPEPGVNPKIHKLALADVQSGTVVLLDDDTAFPAGGLARLVGALADADLATGVPVYREQGGLWSRLLAAFVNGSALVTYLPLARVGPPVSINGMVVALRRDRLEAVGGFPALATATCDDYALARLFRAHGLRVVQTAQPALVATTVPGAAAYLRIVRRWLLFAGEVVRRDLSARLLLLVLVPTALPLATVALAVASGSLAAVGAALAALAVSALVTRALRRQVTAAMPPDAASADHMASPIQAGPPAHAGVGAGWLGVLLEPVAAVLAPLQALAAQLGPRTVTWRGRRVRVGIGSAP</sequence>
<dbReference type="PANTHER" id="PTHR12726:SF0">
    <property type="entry name" value="CERAMIDE GLUCOSYLTRANSFERASE"/>
    <property type="match status" value="1"/>
</dbReference>
<comment type="caution">
    <text evidence="10">The sequence shown here is derived from an EMBL/GenBank/DDBJ whole genome shotgun (WGS) entry which is preliminary data.</text>
</comment>